<proteinExistence type="predicted"/>
<feature type="compositionally biased region" description="Polar residues" evidence="1">
    <location>
        <begin position="49"/>
        <end position="68"/>
    </location>
</feature>
<accession>A0AAW2BE73</accession>
<reference evidence="2 3" key="1">
    <citation type="submission" date="2024-01" db="EMBL/GenBank/DDBJ databases">
        <title>A telomere-to-telomere, gap-free genome of sweet tea (Lithocarpus litseifolius).</title>
        <authorList>
            <person name="Zhou J."/>
        </authorList>
    </citation>
    <scope>NUCLEOTIDE SEQUENCE [LARGE SCALE GENOMIC DNA]</scope>
    <source>
        <strain evidence="2">Zhou-2022a</strain>
        <tissue evidence="2">Leaf</tissue>
    </source>
</reference>
<dbReference type="EMBL" id="JAZDWU010000012">
    <property type="protein sequence ID" value="KAK9983155.1"/>
    <property type="molecule type" value="Genomic_DNA"/>
</dbReference>
<name>A0AAW2BE73_9ROSI</name>
<dbReference type="AlphaFoldDB" id="A0AAW2BE73"/>
<keyword evidence="3" id="KW-1185">Reference proteome</keyword>
<protein>
    <submittedName>
        <fullName evidence="2">Uncharacterized protein</fullName>
    </submittedName>
</protein>
<dbReference type="Proteomes" id="UP001459277">
    <property type="component" value="Unassembled WGS sequence"/>
</dbReference>
<organism evidence="2 3">
    <name type="scientific">Lithocarpus litseifolius</name>
    <dbReference type="NCBI Taxonomy" id="425828"/>
    <lineage>
        <taxon>Eukaryota</taxon>
        <taxon>Viridiplantae</taxon>
        <taxon>Streptophyta</taxon>
        <taxon>Embryophyta</taxon>
        <taxon>Tracheophyta</taxon>
        <taxon>Spermatophyta</taxon>
        <taxon>Magnoliopsida</taxon>
        <taxon>eudicotyledons</taxon>
        <taxon>Gunneridae</taxon>
        <taxon>Pentapetalae</taxon>
        <taxon>rosids</taxon>
        <taxon>fabids</taxon>
        <taxon>Fagales</taxon>
        <taxon>Fagaceae</taxon>
        <taxon>Lithocarpus</taxon>
    </lineage>
</organism>
<evidence type="ECO:0000313" key="2">
    <source>
        <dbReference type="EMBL" id="KAK9983155.1"/>
    </source>
</evidence>
<comment type="caution">
    <text evidence="2">The sequence shown here is derived from an EMBL/GenBank/DDBJ whole genome shotgun (WGS) entry which is preliminary data.</text>
</comment>
<evidence type="ECO:0000256" key="1">
    <source>
        <dbReference type="SAM" id="MobiDB-lite"/>
    </source>
</evidence>
<gene>
    <name evidence="2" type="ORF">SO802_032680</name>
</gene>
<feature type="region of interest" description="Disordered" evidence="1">
    <location>
        <begin position="34"/>
        <end position="68"/>
    </location>
</feature>
<sequence>MELGVVVDDVDYVSPIGDDNNDDESSNSLIHTMAQRRPTRSEGGASFPVVQSTETSPEANLLTQSSSSVEAQPIGTLVNMTGNYIEHT</sequence>
<evidence type="ECO:0000313" key="3">
    <source>
        <dbReference type="Proteomes" id="UP001459277"/>
    </source>
</evidence>